<dbReference type="Proteomes" id="UP000486903">
    <property type="component" value="Unassembled WGS sequence"/>
</dbReference>
<dbReference type="AlphaFoldDB" id="A0A6B4JKE0"/>
<reference evidence="1 2" key="1">
    <citation type="submission" date="2019-04" db="EMBL/GenBank/DDBJ databases">
        <title>Genome sequencing of Clostridium botulinum Groups I-IV and Clostridium butyricum.</title>
        <authorList>
            <person name="Brunt J."/>
            <person name="Van Vliet A.H.M."/>
            <person name="Stringer S.C."/>
            <person name="Carter A.T."/>
            <person name="Peck M.W."/>
        </authorList>
    </citation>
    <scope>NUCLEOTIDE SEQUENCE [LARGE SCALE GENOMIC DNA]</scope>
    <source>
        <strain evidence="1 2">BL81</strain>
    </source>
</reference>
<organism evidence="1 2">
    <name type="scientific">Clostridium botulinum</name>
    <dbReference type="NCBI Taxonomy" id="1491"/>
    <lineage>
        <taxon>Bacteria</taxon>
        <taxon>Bacillati</taxon>
        <taxon>Bacillota</taxon>
        <taxon>Clostridia</taxon>
        <taxon>Eubacteriales</taxon>
        <taxon>Clostridiaceae</taxon>
        <taxon>Clostridium</taxon>
    </lineage>
</organism>
<dbReference type="InterPro" id="IPR025051">
    <property type="entry name" value="DUF3990"/>
</dbReference>
<proteinExistence type="predicted"/>
<dbReference type="Pfam" id="PF13151">
    <property type="entry name" value="DUF3990"/>
    <property type="match status" value="1"/>
</dbReference>
<dbReference type="EMBL" id="SXFB01000001">
    <property type="protein sequence ID" value="NFV25061.1"/>
    <property type="molecule type" value="Genomic_DNA"/>
</dbReference>
<sequence length="82" mass="9377">MIKNNRLNGGIQHDYDVVIGPVADDNTMRTVALYVDGIYNESMAIEQLKFSKSNNQVSLHTIRALSKLEFLGRDEYDKQIFI</sequence>
<name>A0A6B4JKE0_CLOBO</name>
<gene>
    <name evidence="1" type="ORF">FDG31_02585</name>
</gene>
<evidence type="ECO:0000313" key="2">
    <source>
        <dbReference type="Proteomes" id="UP000486903"/>
    </source>
</evidence>
<accession>A0A6B4JKE0</accession>
<protein>
    <submittedName>
        <fullName evidence="1">DUF3990 domain-containing protein</fullName>
    </submittedName>
</protein>
<evidence type="ECO:0000313" key="1">
    <source>
        <dbReference type="EMBL" id="NFV25061.1"/>
    </source>
</evidence>
<comment type="caution">
    <text evidence="1">The sequence shown here is derived from an EMBL/GenBank/DDBJ whole genome shotgun (WGS) entry which is preliminary data.</text>
</comment>